<reference evidence="9 10" key="1">
    <citation type="submission" date="2018-02" db="EMBL/GenBank/DDBJ databases">
        <title>The complete genome of two Bacillus pumilus strains from Cuatro Cienegas, Coahuila, Mexico.</title>
        <authorList>
            <person name="Zarza E."/>
            <person name="Alcaraz L.D."/>
            <person name="Aguilar-Salinas B."/>
            <person name="Islas A."/>
            <person name="Olmedo-Alvarez G."/>
        </authorList>
    </citation>
    <scope>NUCLEOTIDE SEQUENCE [LARGE SCALE GENOMIC DNA]</scope>
    <source>
        <strain evidence="9 10">145</strain>
    </source>
</reference>
<gene>
    <name evidence="9" type="ORF">C5695_07810</name>
</gene>
<dbReference type="SUPFAM" id="SSF55120">
    <property type="entry name" value="Pseudouridine synthase"/>
    <property type="match status" value="1"/>
</dbReference>
<dbReference type="GO" id="GO:0120159">
    <property type="term" value="F:rRNA pseudouridine synthase activity"/>
    <property type="evidence" value="ECO:0007669"/>
    <property type="project" value="UniProtKB-ARBA"/>
</dbReference>
<dbReference type="EMBL" id="CP027116">
    <property type="protein sequence ID" value="AVM23740.1"/>
    <property type="molecule type" value="Genomic_DNA"/>
</dbReference>
<dbReference type="NCBIfam" id="TIGR00005">
    <property type="entry name" value="rluA_subfam"/>
    <property type="match status" value="1"/>
</dbReference>
<dbReference type="Pfam" id="PF00849">
    <property type="entry name" value="PseudoU_synth_2"/>
    <property type="match status" value="1"/>
</dbReference>
<organism evidence="9 10">
    <name type="scientific">Bacillus pumilus</name>
    <name type="common">Bacillus mesentericus</name>
    <dbReference type="NCBI Taxonomy" id="1408"/>
    <lineage>
        <taxon>Bacteria</taxon>
        <taxon>Bacillati</taxon>
        <taxon>Bacillota</taxon>
        <taxon>Bacilli</taxon>
        <taxon>Bacillales</taxon>
        <taxon>Bacillaceae</taxon>
        <taxon>Bacillus</taxon>
    </lineage>
</organism>
<dbReference type="EC" id="5.4.99.-" evidence="7"/>
<comment type="catalytic activity">
    <reaction evidence="1 7">
        <text>a uridine in RNA = a pseudouridine in RNA</text>
        <dbReference type="Rhea" id="RHEA:48348"/>
        <dbReference type="Rhea" id="RHEA-COMP:12068"/>
        <dbReference type="Rhea" id="RHEA-COMP:12069"/>
        <dbReference type="ChEBI" id="CHEBI:65314"/>
        <dbReference type="ChEBI" id="CHEBI:65315"/>
    </reaction>
</comment>
<dbReference type="FunFam" id="3.30.2350.10:FF:000006">
    <property type="entry name" value="Pseudouridine synthase"/>
    <property type="match status" value="1"/>
</dbReference>
<evidence type="ECO:0000256" key="7">
    <source>
        <dbReference type="RuleBase" id="RU362028"/>
    </source>
</evidence>
<dbReference type="GO" id="GO:0000455">
    <property type="term" value="P:enzyme-directed rRNA pseudouridine synthesis"/>
    <property type="evidence" value="ECO:0007669"/>
    <property type="project" value="TreeGrafter"/>
</dbReference>
<dbReference type="PANTHER" id="PTHR21600">
    <property type="entry name" value="MITOCHONDRIAL RNA PSEUDOURIDINE SYNTHASE"/>
    <property type="match status" value="1"/>
</dbReference>
<evidence type="ECO:0000313" key="10">
    <source>
        <dbReference type="Proteomes" id="UP000264960"/>
    </source>
</evidence>
<accession>A0AAD0HM42</accession>
<dbReference type="FunFam" id="3.10.290.10:FF:000016">
    <property type="entry name" value="Pseudouridine synthase"/>
    <property type="match status" value="1"/>
</dbReference>
<evidence type="ECO:0000313" key="9">
    <source>
        <dbReference type="EMBL" id="AVM23740.1"/>
    </source>
</evidence>
<dbReference type="CDD" id="cd02869">
    <property type="entry name" value="PseudoU_synth_RluA_like"/>
    <property type="match status" value="1"/>
</dbReference>
<feature type="domain" description="RNA-binding S4" evidence="8">
    <location>
        <begin position="15"/>
        <end position="72"/>
    </location>
</feature>
<dbReference type="SUPFAM" id="SSF55174">
    <property type="entry name" value="Alpha-L RNA-binding motif"/>
    <property type="match status" value="1"/>
</dbReference>
<protein>
    <recommendedName>
        <fullName evidence="7">Pseudouridine synthase</fullName>
        <ecNumber evidence="7">5.4.99.-</ecNumber>
    </recommendedName>
</protein>
<dbReference type="Proteomes" id="UP000264960">
    <property type="component" value="Chromosome"/>
</dbReference>
<evidence type="ECO:0000256" key="1">
    <source>
        <dbReference type="ARBA" id="ARBA00000073"/>
    </source>
</evidence>
<comment type="similarity">
    <text evidence="2 7">Belongs to the pseudouridine synthase RluA family.</text>
</comment>
<name>A0AAD0HM42_BACPU</name>
<dbReference type="PROSITE" id="PS01129">
    <property type="entry name" value="PSI_RLU"/>
    <property type="match status" value="1"/>
</dbReference>
<dbReference type="CDD" id="cd00165">
    <property type="entry name" value="S4"/>
    <property type="match status" value="1"/>
</dbReference>
<dbReference type="SMART" id="SM00363">
    <property type="entry name" value="S4"/>
    <property type="match status" value="1"/>
</dbReference>
<evidence type="ECO:0000256" key="4">
    <source>
        <dbReference type="ARBA" id="ARBA00023235"/>
    </source>
</evidence>
<dbReference type="PROSITE" id="PS50889">
    <property type="entry name" value="S4"/>
    <property type="match status" value="1"/>
</dbReference>
<keyword evidence="3 6" id="KW-0694">RNA-binding</keyword>
<evidence type="ECO:0000256" key="5">
    <source>
        <dbReference type="PIRSR" id="PIRSR606225-1"/>
    </source>
</evidence>
<keyword evidence="4 7" id="KW-0413">Isomerase</keyword>
<sequence>MNQVNIAVSEEQTSERLDKFLSTTEPEWSRTQVQQWVKDGLIEVNGKQVKANYKVQAGDQIKVEIPEPEALDVEAEAMDLDIYYEDADVLVVNKPRGMVVHPAPGHVSGTLVNGLMAHCTDLSGINGVMRPGIVHRIDKDTSGLLMVAKNDMAHESLVNQLVAKTVTRKYTAVVHGIIQHDTGTIDAPIGRDKKDRQSMTVTKESSKQAVTHFDVIERFQDFTLVECRLETGRTHQIRVHMKYIGYPLAGDPKYGPRKTVDFNGQLLHAGVLGFDHPRTGEYIEFTAPIPADMQAFIDSLRNND</sequence>
<evidence type="ECO:0000256" key="2">
    <source>
        <dbReference type="ARBA" id="ARBA00010876"/>
    </source>
</evidence>
<dbReference type="InterPro" id="IPR002942">
    <property type="entry name" value="S4_RNA-bd"/>
</dbReference>
<evidence type="ECO:0000256" key="3">
    <source>
        <dbReference type="ARBA" id="ARBA00022884"/>
    </source>
</evidence>
<dbReference type="InterPro" id="IPR006224">
    <property type="entry name" value="PsdUridine_synth_RluA-like_CS"/>
</dbReference>
<dbReference type="Gene3D" id="3.10.290.10">
    <property type="entry name" value="RNA-binding S4 domain"/>
    <property type="match status" value="1"/>
</dbReference>
<dbReference type="InterPro" id="IPR006225">
    <property type="entry name" value="PsdUridine_synth_RluC/D"/>
</dbReference>
<dbReference type="InterPro" id="IPR050188">
    <property type="entry name" value="RluA_PseudoU_synthase"/>
</dbReference>
<evidence type="ECO:0000259" key="8">
    <source>
        <dbReference type="SMART" id="SM00363"/>
    </source>
</evidence>
<dbReference type="AlphaFoldDB" id="A0AAD0HM42"/>
<dbReference type="InterPro" id="IPR020103">
    <property type="entry name" value="PsdUridine_synth_cat_dom_sf"/>
</dbReference>
<evidence type="ECO:0000256" key="6">
    <source>
        <dbReference type="PROSITE-ProRule" id="PRU00182"/>
    </source>
</evidence>
<dbReference type="InterPro" id="IPR006145">
    <property type="entry name" value="PsdUridine_synth_RsuA/RluA"/>
</dbReference>
<proteinExistence type="inferred from homology"/>
<dbReference type="GO" id="GO:0003723">
    <property type="term" value="F:RNA binding"/>
    <property type="evidence" value="ECO:0007669"/>
    <property type="project" value="UniProtKB-KW"/>
</dbReference>
<feature type="active site" evidence="5">
    <location>
        <position position="138"/>
    </location>
</feature>
<dbReference type="RefSeq" id="WP_117730237.1">
    <property type="nucleotide sequence ID" value="NZ_CP027116.1"/>
</dbReference>
<comment type="function">
    <text evidence="7">Responsible for synthesis of pseudouridine from uracil.</text>
</comment>
<dbReference type="Pfam" id="PF01479">
    <property type="entry name" value="S4"/>
    <property type="match status" value="1"/>
</dbReference>
<dbReference type="InterPro" id="IPR036986">
    <property type="entry name" value="S4_RNA-bd_sf"/>
</dbReference>
<dbReference type="PANTHER" id="PTHR21600:SF44">
    <property type="entry name" value="RIBOSOMAL LARGE SUBUNIT PSEUDOURIDINE SYNTHASE D"/>
    <property type="match status" value="1"/>
</dbReference>
<dbReference type="Gene3D" id="3.30.2350.10">
    <property type="entry name" value="Pseudouridine synthase"/>
    <property type="match status" value="1"/>
</dbReference>